<comment type="caution">
    <text evidence="2">The sequence shown here is derived from an EMBL/GenBank/DDBJ whole genome shotgun (WGS) entry which is preliminary data.</text>
</comment>
<evidence type="ECO:0000256" key="1">
    <source>
        <dbReference type="SAM" id="Phobius"/>
    </source>
</evidence>
<name>A0AAN8WJU8_HALRR</name>
<gene>
    <name evidence="2" type="ORF">SK128_020172</name>
</gene>
<accession>A0AAN8WJU8</accession>
<keyword evidence="1" id="KW-0812">Transmembrane</keyword>
<dbReference type="AlphaFoldDB" id="A0AAN8WJU8"/>
<dbReference type="EMBL" id="JAXCGZ010019217">
    <property type="protein sequence ID" value="KAK7066407.1"/>
    <property type="molecule type" value="Genomic_DNA"/>
</dbReference>
<evidence type="ECO:0000313" key="2">
    <source>
        <dbReference type="EMBL" id="KAK7066407.1"/>
    </source>
</evidence>
<keyword evidence="1" id="KW-0472">Membrane</keyword>
<evidence type="ECO:0000313" key="3">
    <source>
        <dbReference type="Proteomes" id="UP001381693"/>
    </source>
</evidence>
<feature type="transmembrane region" description="Helical" evidence="1">
    <location>
        <begin position="103"/>
        <end position="122"/>
    </location>
</feature>
<protein>
    <submittedName>
        <fullName evidence="2">Uncharacterized protein</fullName>
    </submittedName>
</protein>
<reference evidence="2 3" key="1">
    <citation type="submission" date="2023-11" db="EMBL/GenBank/DDBJ databases">
        <title>Halocaridina rubra genome assembly.</title>
        <authorList>
            <person name="Smith C."/>
        </authorList>
    </citation>
    <scope>NUCLEOTIDE SEQUENCE [LARGE SCALE GENOMIC DNA]</scope>
    <source>
        <strain evidence="2">EP-1</strain>
        <tissue evidence="2">Whole</tissue>
    </source>
</reference>
<proteinExistence type="predicted"/>
<keyword evidence="3" id="KW-1185">Reference proteome</keyword>
<sequence>MTARGPANSKKLPFVSPPGNLVGKRCLSLTVARSLFVSQTTDDEACGTVKELILFPKFQAGGSNDCKASQGKSRWVRRNIYSEMHIYSWHIHTIKKKNRYKMAAIRCTTAITIIISVATFTYHKGRHVLPRNAILCADLTQAGTIELVQ</sequence>
<organism evidence="2 3">
    <name type="scientific">Halocaridina rubra</name>
    <name type="common">Hawaiian red shrimp</name>
    <dbReference type="NCBI Taxonomy" id="373956"/>
    <lineage>
        <taxon>Eukaryota</taxon>
        <taxon>Metazoa</taxon>
        <taxon>Ecdysozoa</taxon>
        <taxon>Arthropoda</taxon>
        <taxon>Crustacea</taxon>
        <taxon>Multicrustacea</taxon>
        <taxon>Malacostraca</taxon>
        <taxon>Eumalacostraca</taxon>
        <taxon>Eucarida</taxon>
        <taxon>Decapoda</taxon>
        <taxon>Pleocyemata</taxon>
        <taxon>Caridea</taxon>
        <taxon>Atyoidea</taxon>
        <taxon>Atyidae</taxon>
        <taxon>Halocaridina</taxon>
    </lineage>
</organism>
<dbReference type="Proteomes" id="UP001381693">
    <property type="component" value="Unassembled WGS sequence"/>
</dbReference>
<keyword evidence="1" id="KW-1133">Transmembrane helix</keyword>